<dbReference type="GO" id="GO:0004309">
    <property type="term" value="F:exopolyphosphatase activity"/>
    <property type="evidence" value="ECO:0007669"/>
    <property type="project" value="TreeGrafter"/>
</dbReference>
<dbReference type="InterPro" id="IPR036523">
    <property type="entry name" value="SurE-like_sf"/>
</dbReference>
<keyword evidence="6 9" id="KW-0479">Metal-binding</keyword>
<accession>A0A420WX61</accession>
<evidence type="ECO:0000256" key="3">
    <source>
        <dbReference type="ARBA" id="ARBA00004496"/>
    </source>
</evidence>
<dbReference type="GO" id="GO:0000166">
    <property type="term" value="F:nucleotide binding"/>
    <property type="evidence" value="ECO:0007669"/>
    <property type="project" value="UniProtKB-KW"/>
</dbReference>
<evidence type="ECO:0000256" key="1">
    <source>
        <dbReference type="ARBA" id="ARBA00000815"/>
    </source>
</evidence>
<dbReference type="PANTHER" id="PTHR30457:SF12">
    <property type="entry name" value="5'_3'-NUCLEOTIDASE SURE"/>
    <property type="match status" value="1"/>
</dbReference>
<dbReference type="PANTHER" id="PTHR30457">
    <property type="entry name" value="5'-NUCLEOTIDASE SURE"/>
    <property type="match status" value="1"/>
</dbReference>
<comment type="caution">
    <text evidence="11">The sequence shown here is derived from an EMBL/GenBank/DDBJ whole genome shotgun (WGS) entry which is preliminary data.</text>
</comment>
<evidence type="ECO:0000256" key="7">
    <source>
        <dbReference type="ARBA" id="ARBA00022741"/>
    </source>
</evidence>
<feature type="domain" description="Survival protein SurE-like phosphatase/nucleotidase" evidence="10">
    <location>
        <begin position="27"/>
        <end position="201"/>
    </location>
</feature>
<feature type="binding site" evidence="9">
    <location>
        <position position="114"/>
    </location>
    <ligand>
        <name>a divalent metal cation</name>
        <dbReference type="ChEBI" id="CHEBI:60240"/>
    </ligand>
</feature>
<comment type="cofactor">
    <cofactor evidence="9">
        <name>a divalent metal cation</name>
        <dbReference type="ChEBI" id="CHEBI:60240"/>
    </cofactor>
    <text evidence="9">Binds 1 divalent metal cation per subunit.</text>
</comment>
<dbReference type="EMBL" id="RBIN01000004">
    <property type="protein sequence ID" value="RKR04273.1"/>
    <property type="molecule type" value="Genomic_DNA"/>
</dbReference>
<dbReference type="GO" id="GO:0008253">
    <property type="term" value="F:5'-nucleotidase activity"/>
    <property type="evidence" value="ECO:0007669"/>
    <property type="project" value="UniProtKB-UniRule"/>
</dbReference>
<organism evidence="11 12">
    <name type="scientific">Kushneria sinocarnis</name>
    <dbReference type="NCBI Taxonomy" id="595502"/>
    <lineage>
        <taxon>Bacteria</taxon>
        <taxon>Pseudomonadati</taxon>
        <taxon>Pseudomonadota</taxon>
        <taxon>Gammaproteobacteria</taxon>
        <taxon>Oceanospirillales</taxon>
        <taxon>Halomonadaceae</taxon>
        <taxon>Kushneria</taxon>
    </lineage>
</organism>
<dbReference type="NCBIfam" id="NF001489">
    <property type="entry name" value="PRK00346.1-3"/>
    <property type="match status" value="1"/>
</dbReference>
<dbReference type="GO" id="GO:0046872">
    <property type="term" value="F:metal ion binding"/>
    <property type="evidence" value="ECO:0007669"/>
    <property type="project" value="UniProtKB-UniRule"/>
</dbReference>
<evidence type="ECO:0000256" key="4">
    <source>
        <dbReference type="ARBA" id="ARBA00011062"/>
    </source>
</evidence>
<evidence type="ECO:0000256" key="8">
    <source>
        <dbReference type="ARBA" id="ARBA00022801"/>
    </source>
</evidence>
<name>A0A420WX61_9GAMM</name>
<dbReference type="AlphaFoldDB" id="A0A420WX61"/>
<feature type="binding site" evidence="9">
    <location>
        <position position="32"/>
    </location>
    <ligand>
        <name>a divalent metal cation</name>
        <dbReference type="ChEBI" id="CHEBI:60240"/>
    </ligand>
</feature>
<dbReference type="Pfam" id="PF01975">
    <property type="entry name" value="SurE"/>
    <property type="match status" value="1"/>
</dbReference>
<evidence type="ECO:0000313" key="12">
    <source>
        <dbReference type="Proteomes" id="UP000281975"/>
    </source>
</evidence>
<comment type="function">
    <text evidence="9">Nucleotidase that shows phosphatase activity on nucleoside 5'-monophosphates.</text>
</comment>
<comment type="cofactor">
    <cofactor evidence="2">
        <name>Mg(2+)</name>
        <dbReference type="ChEBI" id="CHEBI:18420"/>
    </cofactor>
</comment>
<dbReference type="SUPFAM" id="SSF64167">
    <property type="entry name" value="SurE-like"/>
    <property type="match status" value="1"/>
</dbReference>
<sequence length="273" mass="29006">MSNSEHRGTSPSVQIADEGGKVMRKLLLSNDDGVHAPGLRALYEALEPHAKVRVIAPDRDRSGASNSLTLTRPLALTPLESGFYSVDGTPADCVYLGVSGIFEETVDLVVSGINHGGNLGDDVLYSGTVAAAMEGRSLGLSAIAVSLCGHHHFDTAGRVAASLVGAVERLALPPRSLLNVNVPDVPWQELRGFRVTRQGHRGPGRQPLPIEDPRGRTRYWIAPAGASTDDGNDTDFAAIEAGYVSITPLHTDLTRHSALEDVQAWLDALTDHA</sequence>
<dbReference type="GO" id="GO:0008254">
    <property type="term" value="F:3'-nucleotidase activity"/>
    <property type="evidence" value="ECO:0007669"/>
    <property type="project" value="TreeGrafter"/>
</dbReference>
<feature type="binding site" evidence="9">
    <location>
        <position position="62"/>
    </location>
    <ligand>
        <name>a divalent metal cation</name>
        <dbReference type="ChEBI" id="CHEBI:60240"/>
    </ligand>
</feature>
<dbReference type="Gene3D" id="3.40.1210.10">
    <property type="entry name" value="Survival protein SurE-like phosphatase/nucleotidase"/>
    <property type="match status" value="1"/>
</dbReference>
<comment type="subcellular location">
    <subcellularLocation>
        <location evidence="3 9">Cytoplasm</location>
    </subcellularLocation>
</comment>
<dbReference type="InterPro" id="IPR030048">
    <property type="entry name" value="SurE"/>
</dbReference>
<keyword evidence="5 9" id="KW-0963">Cytoplasm</keyword>
<comment type="similarity">
    <text evidence="4 9">Belongs to the SurE nucleotidase family.</text>
</comment>
<proteinExistence type="inferred from homology"/>
<evidence type="ECO:0000256" key="6">
    <source>
        <dbReference type="ARBA" id="ARBA00022723"/>
    </source>
</evidence>
<evidence type="ECO:0000256" key="9">
    <source>
        <dbReference type="HAMAP-Rule" id="MF_00060"/>
    </source>
</evidence>
<dbReference type="FunFam" id="3.40.1210.10:FF:000001">
    <property type="entry name" value="5'/3'-nucleotidase SurE"/>
    <property type="match status" value="1"/>
</dbReference>
<dbReference type="HAMAP" id="MF_00060">
    <property type="entry name" value="SurE"/>
    <property type="match status" value="1"/>
</dbReference>
<keyword evidence="12" id="KW-1185">Reference proteome</keyword>
<evidence type="ECO:0000256" key="5">
    <source>
        <dbReference type="ARBA" id="ARBA00022490"/>
    </source>
</evidence>
<dbReference type="NCBIfam" id="NF001490">
    <property type="entry name" value="PRK00346.1-4"/>
    <property type="match status" value="1"/>
</dbReference>
<keyword evidence="7 9" id="KW-0547">Nucleotide-binding</keyword>
<evidence type="ECO:0000259" key="10">
    <source>
        <dbReference type="Pfam" id="PF01975"/>
    </source>
</evidence>
<keyword evidence="8 9" id="KW-0378">Hydrolase</keyword>
<reference evidence="11 12" key="1">
    <citation type="submission" date="2018-10" db="EMBL/GenBank/DDBJ databases">
        <title>Genomic Encyclopedia of Type Strains, Phase IV (KMG-IV): sequencing the most valuable type-strain genomes for metagenomic binning, comparative biology and taxonomic classification.</title>
        <authorList>
            <person name="Goeker M."/>
        </authorList>
    </citation>
    <scope>NUCLEOTIDE SEQUENCE [LARGE SCALE GENOMIC DNA]</scope>
    <source>
        <strain evidence="11 12">DSM 23229</strain>
    </source>
</reference>
<feature type="binding site" evidence="9">
    <location>
        <position position="31"/>
    </location>
    <ligand>
        <name>a divalent metal cation</name>
        <dbReference type="ChEBI" id="CHEBI:60240"/>
    </ligand>
</feature>
<dbReference type="InterPro" id="IPR002828">
    <property type="entry name" value="SurE-like_Pase/nucleotidase"/>
</dbReference>
<evidence type="ECO:0000256" key="2">
    <source>
        <dbReference type="ARBA" id="ARBA00001946"/>
    </source>
</evidence>
<dbReference type="NCBIfam" id="TIGR00087">
    <property type="entry name" value="surE"/>
    <property type="match status" value="1"/>
</dbReference>
<comment type="catalytic activity">
    <reaction evidence="1 9">
        <text>a ribonucleoside 5'-phosphate + H2O = a ribonucleoside + phosphate</text>
        <dbReference type="Rhea" id="RHEA:12484"/>
        <dbReference type="ChEBI" id="CHEBI:15377"/>
        <dbReference type="ChEBI" id="CHEBI:18254"/>
        <dbReference type="ChEBI" id="CHEBI:43474"/>
        <dbReference type="ChEBI" id="CHEBI:58043"/>
        <dbReference type="EC" id="3.1.3.5"/>
    </reaction>
</comment>
<protein>
    <recommendedName>
        <fullName evidence="9">5'-nucleotidase SurE</fullName>
        <ecNumber evidence="9">3.1.3.5</ecNumber>
    </recommendedName>
    <alternativeName>
        <fullName evidence="9">Nucleoside 5'-monophosphate phosphohydrolase</fullName>
    </alternativeName>
</protein>
<gene>
    <name evidence="9" type="primary">surE</name>
    <name evidence="11" type="ORF">C7446_1477</name>
</gene>
<dbReference type="GO" id="GO:0005737">
    <property type="term" value="C:cytoplasm"/>
    <property type="evidence" value="ECO:0007669"/>
    <property type="project" value="UniProtKB-SubCell"/>
</dbReference>
<evidence type="ECO:0000313" key="11">
    <source>
        <dbReference type="EMBL" id="RKR04273.1"/>
    </source>
</evidence>
<dbReference type="Proteomes" id="UP000281975">
    <property type="component" value="Unassembled WGS sequence"/>
</dbReference>
<dbReference type="EC" id="3.1.3.5" evidence="9"/>